<organism evidence="2 3">
    <name type="scientific">Adineta steineri</name>
    <dbReference type="NCBI Taxonomy" id="433720"/>
    <lineage>
        <taxon>Eukaryota</taxon>
        <taxon>Metazoa</taxon>
        <taxon>Spiralia</taxon>
        <taxon>Gnathifera</taxon>
        <taxon>Rotifera</taxon>
        <taxon>Eurotatoria</taxon>
        <taxon>Bdelloidea</taxon>
        <taxon>Adinetida</taxon>
        <taxon>Adinetidae</taxon>
        <taxon>Adineta</taxon>
    </lineage>
</organism>
<comment type="caution">
    <text evidence="2">The sequence shown here is derived from an EMBL/GenBank/DDBJ whole genome shotgun (WGS) entry which is preliminary data.</text>
</comment>
<gene>
    <name evidence="2" type="ORF">IZO911_LOCUS45799</name>
</gene>
<dbReference type="Proteomes" id="UP000663860">
    <property type="component" value="Unassembled WGS sequence"/>
</dbReference>
<feature type="region of interest" description="Disordered" evidence="1">
    <location>
        <begin position="62"/>
        <end position="121"/>
    </location>
</feature>
<proteinExistence type="predicted"/>
<sequence length="121" mass="14147">MTDKQKIRKLTNGLKLSLYQEAIKETYSTPFDFLTKVQQLENIQKLIELRQNQTTQVSTIMKNDDKLSLPSHSYQSSSRQPNNYSTRPTYYSSSAQNDYSYTTQQSFPPPSNPYPSYDHYE</sequence>
<feature type="compositionally biased region" description="Polar residues" evidence="1">
    <location>
        <begin position="79"/>
        <end position="106"/>
    </location>
</feature>
<evidence type="ECO:0000313" key="2">
    <source>
        <dbReference type="EMBL" id="CAF1519251.1"/>
    </source>
</evidence>
<evidence type="ECO:0000256" key="1">
    <source>
        <dbReference type="SAM" id="MobiDB-lite"/>
    </source>
</evidence>
<evidence type="ECO:0000313" key="3">
    <source>
        <dbReference type="Proteomes" id="UP000663860"/>
    </source>
</evidence>
<reference evidence="2" key="1">
    <citation type="submission" date="2021-02" db="EMBL/GenBank/DDBJ databases">
        <authorList>
            <person name="Nowell W R."/>
        </authorList>
    </citation>
    <scope>NUCLEOTIDE SEQUENCE</scope>
</reference>
<feature type="compositionally biased region" description="Low complexity" evidence="1">
    <location>
        <begin position="68"/>
        <end position="78"/>
    </location>
</feature>
<dbReference type="AlphaFoldDB" id="A0A815UMN3"/>
<accession>A0A815UMN3</accession>
<name>A0A815UMN3_9BILA</name>
<protein>
    <submittedName>
        <fullName evidence="2">Uncharacterized protein</fullName>
    </submittedName>
</protein>
<dbReference type="EMBL" id="CAJNOE010005459">
    <property type="protein sequence ID" value="CAF1519251.1"/>
    <property type="molecule type" value="Genomic_DNA"/>
</dbReference>
<feature type="non-terminal residue" evidence="2">
    <location>
        <position position="121"/>
    </location>
</feature>